<dbReference type="Pfam" id="PF00873">
    <property type="entry name" value="ACR_tran"/>
    <property type="match status" value="1"/>
</dbReference>
<dbReference type="PANTHER" id="PTHR32063">
    <property type="match status" value="1"/>
</dbReference>
<dbReference type="InterPro" id="IPR001036">
    <property type="entry name" value="Acrflvin-R"/>
</dbReference>
<feature type="transmembrane region" description="Helical" evidence="1">
    <location>
        <begin position="361"/>
        <end position="382"/>
    </location>
</feature>
<dbReference type="EMBL" id="JRXE01000015">
    <property type="protein sequence ID" value="KOC89566.1"/>
    <property type="molecule type" value="Genomic_DNA"/>
</dbReference>
<keyword evidence="1" id="KW-0472">Membrane</keyword>
<evidence type="ECO:0000256" key="1">
    <source>
        <dbReference type="SAM" id="Phobius"/>
    </source>
</evidence>
<dbReference type="InterPro" id="IPR027463">
    <property type="entry name" value="AcrB_DN_DC_subdom"/>
</dbReference>
<comment type="caution">
    <text evidence="2">The sequence shown here is derived from an EMBL/GenBank/DDBJ whole genome shotgun (WGS) entry which is preliminary data.</text>
</comment>
<feature type="transmembrane region" description="Helical" evidence="1">
    <location>
        <begin position="336"/>
        <end position="354"/>
    </location>
</feature>
<dbReference type="OrthoDB" id="9757940at2"/>
<dbReference type="AlphaFoldDB" id="A0A0L7T2V5"/>
<protein>
    <submittedName>
        <fullName evidence="2">Multidrug transporter AcrB</fullName>
    </submittedName>
</protein>
<evidence type="ECO:0000313" key="5">
    <source>
        <dbReference type="Proteomes" id="UP000037088"/>
    </source>
</evidence>
<dbReference type="STRING" id="1560201.NG42_12015"/>
<feature type="transmembrane region" description="Helical" evidence="1">
    <location>
        <begin position="861"/>
        <end position="882"/>
    </location>
</feature>
<sequence length="1020" mass="112579">MGIIERFIQNNIRIWLVILLLGVGGIIALLNISRLEDPAFTIKTAVVVTQYPGASAQQVEEEVTLPLENALQRLPYLDNVTSISSVGLSQITVNIDARYQASELPQIWDELRRRVGDAARQFPPGVSEPFVNDDFGDVYGYYFVLYGDNYNNQELRDYAEQLRRELILVPGVGKVAIGGVIPQQIHLDISHAKMAAFGITPARLADILSRQNIVSDAGSITVGSESIRLHPTGEFQNLDDLGNLLISAPGSTGSVYLRDIATLSSGVSDSPDNIYHANGHPALAMGISYVPGVNVINVGEALSQQLSRMESQKPAGIQLKVFYDQAQEVKQSVDGFILNFLMALAIVIGTLLIFMGLKSGVIIAASLAINVLGTLLIMYLAGIELQRVSLGALIIALSMLVDNAIVVVEGVLVDRQRGNKLMKSITHVIKRSALPLLGATIIAILAFAPIGLSQDSTGEYCKSLFQVLLISLMLSWLTALTLTPVFIKWAFRKAEQTPQSTPQSGSPYDGKLFRGYRRLLNALLRHKTLTLTTLVALLALSLYGFGQVRQNFFPSSNTPIFFVDLWMPYGTDIHYTSKIASEIEQRINQQQGVAATVTTVGQGGMRFTLTYNGQRQYTNYAQIMVRTDDQQRIASLSREIEQDIQANYPEVNERIKHIMFGPSGDSAIEVRIRGSEPDELRHIASQVGEIIQREGRVFTVRNDWQERSKIIRPQFSPYLGRELGVDKREIDNALRMNFSGTPVGIYREGSRLMPMLLRTPDAERLDASHIANIQVWSQTQNQFIPLSNVVSEFTTEWEDPLIMRRDRMRILTVQTDPDPLSGETSGDVLARIRPHIEALKLPAGYSIEWGGDEENSREAQAGLFSTLPIGFLVMFIITVLMFSSLKNAAAIWLTVPLALIGVTVGFLLTGIPFGFMALIGLLSLSGMLIRNGIVLVDEINQQRVSKSQHEAIIDAATSRLRPILLTAFTTVLGLAPLLRDVFFQSMAVVIMFGLGFATVLTLLVLPVIYQCFHLRAGKTR</sequence>
<keyword evidence="1" id="KW-1133">Transmembrane helix</keyword>
<gene>
    <name evidence="2" type="ORF">NG42_12015</name>
    <name evidence="3" type="ORF">NG43_07930</name>
</gene>
<dbReference type="SUPFAM" id="SSF82866">
    <property type="entry name" value="Multidrug efflux transporter AcrB transmembrane domain"/>
    <property type="match status" value="2"/>
</dbReference>
<dbReference type="Proteomes" id="UP000037088">
    <property type="component" value="Unassembled WGS sequence"/>
</dbReference>
<dbReference type="Gene3D" id="3.30.70.1430">
    <property type="entry name" value="Multidrug efflux transporter AcrB pore domain"/>
    <property type="match status" value="2"/>
</dbReference>
<feature type="transmembrane region" description="Helical" evidence="1">
    <location>
        <begin position="528"/>
        <end position="546"/>
    </location>
</feature>
<evidence type="ECO:0000313" key="4">
    <source>
        <dbReference type="Proteomes" id="UP000036851"/>
    </source>
</evidence>
<feature type="transmembrane region" description="Helical" evidence="1">
    <location>
        <begin position="433"/>
        <end position="452"/>
    </location>
</feature>
<dbReference type="PRINTS" id="PR00702">
    <property type="entry name" value="ACRIFLAVINRP"/>
</dbReference>
<dbReference type="RefSeq" id="WP_052899635.1">
    <property type="nucleotide sequence ID" value="NZ_JRXE01000015.1"/>
</dbReference>
<dbReference type="Gene3D" id="3.30.70.1320">
    <property type="entry name" value="Multidrug efflux transporter AcrB pore domain like"/>
    <property type="match status" value="1"/>
</dbReference>
<name>A0A0L7T2V5_9GAMM</name>
<feature type="transmembrane region" description="Helical" evidence="1">
    <location>
        <begin position="464"/>
        <end position="487"/>
    </location>
</feature>
<organism evidence="2 5">
    <name type="scientific">Winslowiella iniecta</name>
    <dbReference type="NCBI Taxonomy" id="1560201"/>
    <lineage>
        <taxon>Bacteria</taxon>
        <taxon>Pseudomonadati</taxon>
        <taxon>Pseudomonadota</taxon>
        <taxon>Gammaproteobacteria</taxon>
        <taxon>Enterobacterales</taxon>
        <taxon>Erwiniaceae</taxon>
        <taxon>Winslowiella</taxon>
    </lineage>
</organism>
<dbReference type="Proteomes" id="UP000036851">
    <property type="component" value="Unassembled WGS sequence"/>
</dbReference>
<feature type="transmembrane region" description="Helical" evidence="1">
    <location>
        <begin position="12"/>
        <end position="32"/>
    </location>
</feature>
<dbReference type="EMBL" id="JRXF01000010">
    <property type="protein sequence ID" value="KOC93880.1"/>
    <property type="molecule type" value="Genomic_DNA"/>
</dbReference>
<dbReference type="SUPFAM" id="SSF82714">
    <property type="entry name" value="Multidrug efflux transporter AcrB TolC docking domain, DN and DC subdomains"/>
    <property type="match status" value="2"/>
</dbReference>
<dbReference type="PANTHER" id="PTHR32063:SF18">
    <property type="entry name" value="CATION EFFLUX SYSTEM PROTEIN"/>
    <property type="match status" value="1"/>
</dbReference>
<dbReference type="GO" id="GO:0042910">
    <property type="term" value="F:xenobiotic transmembrane transporter activity"/>
    <property type="evidence" value="ECO:0007669"/>
    <property type="project" value="TreeGrafter"/>
</dbReference>
<dbReference type="Gene3D" id="3.30.70.1440">
    <property type="entry name" value="Multidrug efflux transporter AcrB pore domain"/>
    <property type="match status" value="1"/>
</dbReference>
<feature type="transmembrane region" description="Helical" evidence="1">
    <location>
        <begin position="915"/>
        <end position="939"/>
    </location>
</feature>
<dbReference type="Gene3D" id="1.20.1640.10">
    <property type="entry name" value="Multidrug efflux transporter AcrB transmembrane domain"/>
    <property type="match status" value="2"/>
</dbReference>
<dbReference type="GO" id="GO:0005886">
    <property type="term" value="C:plasma membrane"/>
    <property type="evidence" value="ECO:0007669"/>
    <property type="project" value="TreeGrafter"/>
</dbReference>
<feature type="transmembrane region" description="Helical" evidence="1">
    <location>
        <begin position="388"/>
        <end position="412"/>
    </location>
</feature>
<accession>A0A0L7T2V5</accession>
<evidence type="ECO:0000313" key="3">
    <source>
        <dbReference type="EMBL" id="KOC93880.1"/>
    </source>
</evidence>
<dbReference type="SUPFAM" id="SSF82693">
    <property type="entry name" value="Multidrug efflux transporter AcrB pore domain, PN1, PN2, PC1 and PC2 subdomains"/>
    <property type="match status" value="3"/>
</dbReference>
<feature type="transmembrane region" description="Helical" evidence="1">
    <location>
        <begin position="960"/>
        <end position="978"/>
    </location>
</feature>
<evidence type="ECO:0000313" key="2">
    <source>
        <dbReference type="EMBL" id="KOC89566.1"/>
    </source>
</evidence>
<keyword evidence="5" id="KW-1185">Reference proteome</keyword>
<dbReference type="Gene3D" id="3.30.2090.10">
    <property type="entry name" value="Multidrug efflux transporter AcrB TolC docking domain, DN and DC subdomains"/>
    <property type="match status" value="2"/>
</dbReference>
<feature type="transmembrane region" description="Helical" evidence="1">
    <location>
        <begin position="889"/>
        <end position="909"/>
    </location>
</feature>
<keyword evidence="1" id="KW-0812">Transmembrane</keyword>
<reference evidence="4 5" key="1">
    <citation type="journal article" date="2015" name="Int. J. Syst. Evol. Microbiol.">
        <title>Erwinia iniecta sp. nov., isolated from Russian wheat aphids (Diuraphis noxia).</title>
        <authorList>
            <person name="Campillo T."/>
            <person name="Luna E."/>
            <person name="Portier P."/>
            <person name="Fischer-Le Saux M."/>
            <person name="Lapitan N."/>
            <person name="Tisserat N.A."/>
            <person name="Leach J.E."/>
        </authorList>
    </citation>
    <scope>NUCLEOTIDE SEQUENCE [LARGE SCALE GENOMIC DNA]</scope>
    <source>
        <strain evidence="2 5">B120</strain>
        <strain evidence="3 4">B149</strain>
    </source>
</reference>
<dbReference type="PATRIC" id="fig|1560201.3.peg.2561"/>
<proteinExistence type="predicted"/>
<feature type="transmembrane region" description="Helical" evidence="1">
    <location>
        <begin position="990"/>
        <end position="1012"/>
    </location>
</feature>